<name>A0A562EQP5_RHORH</name>
<feature type="domain" description="ABC transmembrane type-1" evidence="9">
    <location>
        <begin position="98"/>
        <end position="287"/>
    </location>
</feature>
<dbReference type="AlphaFoldDB" id="A0A562EQP5"/>
<dbReference type="EMBL" id="VLJT01000002">
    <property type="protein sequence ID" value="TWH24103.1"/>
    <property type="molecule type" value="Genomic_DNA"/>
</dbReference>
<evidence type="ECO:0000256" key="5">
    <source>
        <dbReference type="ARBA" id="ARBA00022989"/>
    </source>
</evidence>
<dbReference type="PANTHER" id="PTHR43386:SF25">
    <property type="entry name" value="PEPTIDE ABC TRANSPORTER PERMEASE PROTEIN"/>
    <property type="match status" value="1"/>
</dbReference>
<accession>A0A562EQP5</accession>
<feature type="transmembrane region" description="Helical" evidence="7">
    <location>
        <begin position="163"/>
        <end position="180"/>
    </location>
</feature>
<comment type="subcellular location">
    <subcellularLocation>
        <location evidence="1 7">Cell membrane</location>
        <topology evidence="1 7">Multi-pass membrane protein</topology>
    </subcellularLocation>
</comment>
<dbReference type="CDD" id="cd06261">
    <property type="entry name" value="TM_PBP2"/>
    <property type="match status" value="1"/>
</dbReference>
<keyword evidence="3" id="KW-1003">Cell membrane</keyword>
<evidence type="ECO:0000256" key="6">
    <source>
        <dbReference type="ARBA" id="ARBA00023136"/>
    </source>
</evidence>
<dbReference type="RefSeq" id="WP_145690866.1">
    <property type="nucleotide sequence ID" value="NZ_VLJT01000002.1"/>
</dbReference>
<evidence type="ECO:0000256" key="7">
    <source>
        <dbReference type="RuleBase" id="RU363032"/>
    </source>
</evidence>
<feature type="transmembrane region" description="Helical" evidence="7">
    <location>
        <begin position="102"/>
        <end position="126"/>
    </location>
</feature>
<keyword evidence="4 7" id="KW-0812">Transmembrane</keyword>
<proteinExistence type="inferred from homology"/>
<protein>
    <submittedName>
        <fullName evidence="10">Peptide/nickel transport system permease protein</fullName>
    </submittedName>
</protein>
<dbReference type="Gene3D" id="1.10.3720.10">
    <property type="entry name" value="MetI-like"/>
    <property type="match status" value="1"/>
</dbReference>
<evidence type="ECO:0000313" key="11">
    <source>
        <dbReference type="Proteomes" id="UP000317573"/>
    </source>
</evidence>
<dbReference type="Pfam" id="PF00528">
    <property type="entry name" value="BPD_transp_1"/>
    <property type="match status" value="1"/>
</dbReference>
<feature type="region of interest" description="Disordered" evidence="8">
    <location>
        <begin position="1"/>
        <end position="22"/>
    </location>
</feature>
<evidence type="ECO:0000256" key="4">
    <source>
        <dbReference type="ARBA" id="ARBA00022692"/>
    </source>
</evidence>
<evidence type="ECO:0000256" key="8">
    <source>
        <dbReference type="SAM" id="MobiDB-lite"/>
    </source>
</evidence>
<dbReference type="PANTHER" id="PTHR43386">
    <property type="entry name" value="OLIGOPEPTIDE TRANSPORT SYSTEM PERMEASE PROTEIN APPC"/>
    <property type="match status" value="1"/>
</dbReference>
<comment type="caution">
    <text evidence="10">The sequence shown here is derived from an EMBL/GenBank/DDBJ whole genome shotgun (WGS) entry which is preliminary data.</text>
</comment>
<feature type="compositionally biased region" description="Basic and acidic residues" evidence="8">
    <location>
        <begin position="1"/>
        <end position="14"/>
    </location>
</feature>
<evidence type="ECO:0000256" key="3">
    <source>
        <dbReference type="ARBA" id="ARBA00022475"/>
    </source>
</evidence>
<sequence>MTQVALEKKDDAQRVESTTEDLPKVPAAKKTRSVLVYLSIVWLVLIIGAAIFASVLPLAPYNVPIGPPRTPPNLDSLDTLLGTDTLGRSILSRVVYGAQVSLVIGAVAGLVGFLIGSFFGMIAGYFGKRVDAVISLLADAMLAFPPLILLLALASILTPSVRTILFGLGLLAIPSFIRLARANTLSWSSREFVRAAKNMGAGSGRILFREIMPNVLAPLASYMPIVIAALIVAEGSLSFLGLGIPPPQPSWGGMINDGKDAIATSPHLVFVPALVIFFTVFALNQVGDHLRTEYDRTLHD</sequence>
<dbReference type="InterPro" id="IPR000515">
    <property type="entry name" value="MetI-like"/>
</dbReference>
<evidence type="ECO:0000259" key="9">
    <source>
        <dbReference type="PROSITE" id="PS50928"/>
    </source>
</evidence>
<dbReference type="SUPFAM" id="SSF161098">
    <property type="entry name" value="MetI-like"/>
    <property type="match status" value="1"/>
</dbReference>
<gene>
    <name evidence="10" type="ORF">L618_001000000670</name>
</gene>
<keyword evidence="6 7" id="KW-0472">Membrane</keyword>
<comment type="similarity">
    <text evidence="7">Belongs to the binding-protein-dependent transport system permease family.</text>
</comment>
<evidence type="ECO:0000256" key="1">
    <source>
        <dbReference type="ARBA" id="ARBA00004651"/>
    </source>
</evidence>
<feature type="transmembrane region" description="Helical" evidence="7">
    <location>
        <begin position="264"/>
        <end position="283"/>
    </location>
</feature>
<dbReference type="InterPro" id="IPR035906">
    <property type="entry name" value="MetI-like_sf"/>
</dbReference>
<feature type="transmembrane region" description="Helical" evidence="7">
    <location>
        <begin position="133"/>
        <end position="157"/>
    </location>
</feature>
<dbReference type="GO" id="GO:0055085">
    <property type="term" value="P:transmembrane transport"/>
    <property type="evidence" value="ECO:0007669"/>
    <property type="project" value="InterPro"/>
</dbReference>
<feature type="transmembrane region" description="Helical" evidence="7">
    <location>
        <begin position="34"/>
        <end position="59"/>
    </location>
</feature>
<dbReference type="PROSITE" id="PS50928">
    <property type="entry name" value="ABC_TM1"/>
    <property type="match status" value="1"/>
</dbReference>
<feature type="transmembrane region" description="Helical" evidence="7">
    <location>
        <begin position="219"/>
        <end position="244"/>
    </location>
</feature>
<organism evidence="10 11">
    <name type="scientific">Rhodococcus rhodochrous J45</name>
    <dbReference type="NCBI Taxonomy" id="935266"/>
    <lineage>
        <taxon>Bacteria</taxon>
        <taxon>Bacillati</taxon>
        <taxon>Actinomycetota</taxon>
        <taxon>Actinomycetes</taxon>
        <taxon>Mycobacteriales</taxon>
        <taxon>Nocardiaceae</taxon>
        <taxon>Rhodococcus</taxon>
    </lineage>
</organism>
<dbReference type="Proteomes" id="UP000317573">
    <property type="component" value="Unassembled WGS sequence"/>
</dbReference>
<keyword evidence="5 7" id="KW-1133">Transmembrane helix</keyword>
<dbReference type="InterPro" id="IPR050366">
    <property type="entry name" value="BP-dependent_transpt_permease"/>
</dbReference>
<evidence type="ECO:0000256" key="2">
    <source>
        <dbReference type="ARBA" id="ARBA00022448"/>
    </source>
</evidence>
<evidence type="ECO:0000313" key="10">
    <source>
        <dbReference type="EMBL" id="TWH24103.1"/>
    </source>
</evidence>
<keyword evidence="2 7" id="KW-0813">Transport</keyword>
<dbReference type="GO" id="GO:0005886">
    <property type="term" value="C:plasma membrane"/>
    <property type="evidence" value="ECO:0007669"/>
    <property type="project" value="UniProtKB-SubCell"/>
</dbReference>
<reference evidence="10 11" key="1">
    <citation type="submission" date="2019-07" db="EMBL/GenBank/DDBJ databases">
        <title>Genome sequencing of lignin-degrading bacterial isolates.</title>
        <authorList>
            <person name="Gladden J."/>
        </authorList>
    </citation>
    <scope>NUCLEOTIDE SEQUENCE [LARGE SCALE GENOMIC DNA]</scope>
    <source>
        <strain evidence="10 11">J45</strain>
    </source>
</reference>